<name>A0ABD3N0I2_9STRA</name>
<keyword evidence="3" id="KW-0732">Signal</keyword>
<protein>
    <recommendedName>
        <fullName evidence="4">Chitin-binding type-2 domain-containing protein</fullName>
    </recommendedName>
</protein>
<evidence type="ECO:0000313" key="5">
    <source>
        <dbReference type="EMBL" id="KAL3768773.1"/>
    </source>
</evidence>
<keyword evidence="2" id="KW-0472">Membrane</keyword>
<evidence type="ECO:0000256" key="2">
    <source>
        <dbReference type="SAM" id="Phobius"/>
    </source>
</evidence>
<dbReference type="PANTHER" id="PTHR21113:SF4">
    <property type="entry name" value="CHITIN-BINDING TYPE-4 DOMAIN-CONTAINING PROTEIN"/>
    <property type="match status" value="1"/>
</dbReference>
<evidence type="ECO:0000259" key="4">
    <source>
        <dbReference type="PROSITE" id="PS50940"/>
    </source>
</evidence>
<dbReference type="InterPro" id="IPR036508">
    <property type="entry name" value="Chitin-bd_dom_sf"/>
</dbReference>
<feature type="region of interest" description="Disordered" evidence="1">
    <location>
        <begin position="594"/>
        <end position="647"/>
    </location>
</feature>
<feature type="chain" id="PRO_5044894257" description="Chitin-binding type-2 domain-containing protein" evidence="3">
    <location>
        <begin position="26"/>
        <end position="679"/>
    </location>
</feature>
<gene>
    <name evidence="5" type="ORF">ACHAWU_006874</name>
</gene>
<dbReference type="EMBL" id="JALLBG020000062">
    <property type="protein sequence ID" value="KAL3768773.1"/>
    <property type="molecule type" value="Genomic_DNA"/>
</dbReference>
<dbReference type="Gene3D" id="2.170.140.10">
    <property type="entry name" value="Chitin binding domain"/>
    <property type="match status" value="1"/>
</dbReference>
<feature type="domain" description="Chitin-binding type-2" evidence="4">
    <location>
        <begin position="45"/>
        <end position="103"/>
    </location>
</feature>
<evidence type="ECO:0000256" key="1">
    <source>
        <dbReference type="SAM" id="MobiDB-lite"/>
    </source>
</evidence>
<evidence type="ECO:0000256" key="3">
    <source>
        <dbReference type="SAM" id="SignalP"/>
    </source>
</evidence>
<evidence type="ECO:0000313" key="6">
    <source>
        <dbReference type="Proteomes" id="UP001530293"/>
    </source>
</evidence>
<dbReference type="AlphaFoldDB" id="A0ABD3N0I2"/>
<keyword evidence="6" id="KW-1185">Reference proteome</keyword>
<sequence>MASSTSTSTSSRSAFVAALLLLAMQAPDNMTLLSTAVAADCITEQNVCDDVTDSTVYRPLPLCIEYALCTNGEITLMLTCPEGYKFDVAMQACNWEDMTVCSTETCTPTSPPTPTLNPTELPTFAPTIALSSLPSTTMTDIPSFYPSSFPSPSPTQPDYNEMFFQFLESEEVKEGLEWTLFQAHNNPDGIPYPTTRYSYDGLITSLKEMANDGITSDGRSFVFYTGEDVRRIDYGVTNLAAFLANAMVESIDYDTCDEFNTDTDIFHFGRYPLSNACGQNQRSYQDEVCTKTATSDGTSSEVDMSCSVDATMEVESMGFSSGMAGVSTPPPFTCRPKNNATDYVGYWDEKTGETHTMKYSSSINRTDVEGCCWWGRGVLLTRGVCNIGKLNYYLGKRAYEERGEGRFPNIDFCSSPEAICANGQVEESAENIKWIVGMFEWIERIQSYTDWDYMINLQNFVDGGSWDDSFIDAVSSIFTQGCHSSYCSSTMDVTKLDTRRENFVKLLELFSETPPQMSPSGQTQQWEFDPAIPTTQQWNGNSPIDLTPTWALDYYGNPPAQLIPTLEGYNPSTQTWNANPPAQLASSWEEYTPSITTSQQGNGNSYPTTQQGNVPSLPSTQQWSGNSPTQIASRPEGNDAATPSSQDTLIPIEDSSALLPSFAAFWMTTLLVFGFLNIF</sequence>
<dbReference type="PANTHER" id="PTHR21113">
    <property type="entry name" value="AGAP001705-PA"/>
    <property type="match status" value="1"/>
</dbReference>
<proteinExistence type="predicted"/>
<dbReference type="Proteomes" id="UP001530293">
    <property type="component" value="Unassembled WGS sequence"/>
</dbReference>
<dbReference type="Pfam" id="PF01607">
    <property type="entry name" value="CBM_14"/>
    <property type="match status" value="1"/>
</dbReference>
<dbReference type="SUPFAM" id="SSF57625">
    <property type="entry name" value="Invertebrate chitin-binding proteins"/>
    <property type="match status" value="1"/>
</dbReference>
<feature type="transmembrane region" description="Helical" evidence="2">
    <location>
        <begin position="657"/>
        <end position="678"/>
    </location>
</feature>
<dbReference type="InterPro" id="IPR002557">
    <property type="entry name" value="Chitin-bd_dom"/>
</dbReference>
<dbReference type="SMART" id="SM00494">
    <property type="entry name" value="ChtBD2"/>
    <property type="match status" value="1"/>
</dbReference>
<organism evidence="5 6">
    <name type="scientific">Discostella pseudostelligera</name>
    <dbReference type="NCBI Taxonomy" id="259834"/>
    <lineage>
        <taxon>Eukaryota</taxon>
        <taxon>Sar</taxon>
        <taxon>Stramenopiles</taxon>
        <taxon>Ochrophyta</taxon>
        <taxon>Bacillariophyta</taxon>
        <taxon>Coscinodiscophyceae</taxon>
        <taxon>Thalassiosirophycidae</taxon>
        <taxon>Stephanodiscales</taxon>
        <taxon>Stephanodiscaceae</taxon>
        <taxon>Discostella</taxon>
    </lineage>
</organism>
<accession>A0ABD3N0I2</accession>
<feature type="compositionally biased region" description="Polar residues" evidence="1">
    <location>
        <begin position="594"/>
        <end position="632"/>
    </location>
</feature>
<dbReference type="PROSITE" id="PS50940">
    <property type="entry name" value="CHIT_BIND_II"/>
    <property type="match status" value="1"/>
</dbReference>
<comment type="caution">
    <text evidence="5">The sequence shown here is derived from an EMBL/GenBank/DDBJ whole genome shotgun (WGS) entry which is preliminary data.</text>
</comment>
<feature type="signal peptide" evidence="3">
    <location>
        <begin position="1"/>
        <end position="25"/>
    </location>
</feature>
<reference evidence="5 6" key="1">
    <citation type="submission" date="2024-10" db="EMBL/GenBank/DDBJ databases">
        <title>Updated reference genomes for cyclostephanoid diatoms.</title>
        <authorList>
            <person name="Roberts W.R."/>
            <person name="Alverson A.J."/>
        </authorList>
    </citation>
    <scope>NUCLEOTIDE SEQUENCE [LARGE SCALE GENOMIC DNA]</scope>
    <source>
        <strain evidence="5 6">AJA232-27</strain>
    </source>
</reference>
<keyword evidence="2" id="KW-0812">Transmembrane</keyword>
<keyword evidence="2" id="KW-1133">Transmembrane helix</keyword>